<dbReference type="EMBL" id="JBGBYS010000022">
    <property type="protein sequence ID" value="MEY9260076.1"/>
    <property type="molecule type" value="Genomic_DNA"/>
</dbReference>
<protein>
    <submittedName>
        <fullName evidence="1">Uncharacterized protein</fullName>
    </submittedName>
</protein>
<dbReference type="Proteomes" id="UP001565435">
    <property type="component" value="Unassembled WGS sequence"/>
</dbReference>
<gene>
    <name evidence="1" type="ORF">ABH903_003114</name>
</gene>
<accession>A0ABV4ENG6</accession>
<evidence type="ECO:0000313" key="2">
    <source>
        <dbReference type="Proteomes" id="UP001565435"/>
    </source>
</evidence>
<proteinExistence type="predicted"/>
<sequence>MGQLFRACRGTALYPGNDSGAGLPIYLARDAGLADALLDEFGAHVVGDITYLPIAEGTNLYLSRVKLLAGFLLFRSWGW</sequence>
<comment type="caution">
    <text evidence="1">The sequence shown here is derived from an EMBL/GenBank/DDBJ whole genome shotgun (WGS) entry which is preliminary data.</text>
</comment>
<keyword evidence="2" id="KW-1185">Reference proteome</keyword>
<name>A0ABV4ENG6_BREEP</name>
<organism evidence="1 2">
    <name type="scientific">Brevibacterium epidermidis</name>
    <dbReference type="NCBI Taxonomy" id="1698"/>
    <lineage>
        <taxon>Bacteria</taxon>
        <taxon>Bacillati</taxon>
        <taxon>Actinomycetota</taxon>
        <taxon>Actinomycetes</taxon>
        <taxon>Micrococcales</taxon>
        <taxon>Brevibacteriaceae</taxon>
        <taxon>Brevibacterium</taxon>
    </lineage>
</organism>
<evidence type="ECO:0000313" key="1">
    <source>
        <dbReference type="EMBL" id="MEY9260076.1"/>
    </source>
</evidence>
<reference evidence="1 2" key="1">
    <citation type="submission" date="2024-07" db="EMBL/GenBank/DDBJ databases">
        <title>Mealworm larvae gut microbial communities from Newark, Delaware, USA.</title>
        <authorList>
            <person name="Blenner M."/>
        </authorList>
    </citation>
    <scope>NUCLEOTIDE SEQUENCE [LARGE SCALE GENOMIC DNA]</scope>
    <source>
        <strain evidence="1 2">UD i117</strain>
    </source>
</reference>